<evidence type="ECO:0000313" key="3">
    <source>
        <dbReference type="EMBL" id="PXW88770.1"/>
    </source>
</evidence>
<gene>
    <name evidence="3" type="ORF">DFR56_103276</name>
</gene>
<dbReference type="EMBL" id="QJJQ01000003">
    <property type="protein sequence ID" value="PXW88770.1"/>
    <property type="molecule type" value="Genomic_DNA"/>
</dbReference>
<dbReference type="AlphaFoldDB" id="A0A2V3W465"/>
<dbReference type="Gene3D" id="3.10.450.40">
    <property type="match status" value="2"/>
</dbReference>
<dbReference type="InterPro" id="IPR041401">
    <property type="entry name" value="TseB-like_dom"/>
</dbReference>
<evidence type="ECO:0000313" key="4">
    <source>
        <dbReference type="Proteomes" id="UP000247978"/>
    </source>
</evidence>
<comment type="caution">
    <text evidence="3">The sequence shown here is derived from an EMBL/GenBank/DDBJ whole genome shotgun (WGS) entry which is preliminary data.</text>
</comment>
<keyword evidence="1" id="KW-0472">Membrane</keyword>
<reference evidence="3 4" key="1">
    <citation type="submission" date="2018-05" db="EMBL/GenBank/DDBJ databases">
        <title>Genomic Encyclopedia of Type Strains, Phase IV (KMG-IV): sequencing the most valuable type-strain genomes for metagenomic binning, comparative biology and taxonomic classification.</title>
        <authorList>
            <person name="Goeker M."/>
        </authorList>
    </citation>
    <scope>NUCLEOTIDE SEQUENCE [LARGE SCALE GENOMIC DNA]</scope>
    <source>
        <strain evidence="3 4">DSM 28556</strain>
    </source>
</reference>
<evidence type="ECO:0000256" key="1">
    <source>
        <dbReference type="SAM" id="Phobius"/>
    </source>
</evidence>
<dbReference type="RefSeq" id="WP_110394597.1">
    <property type="nucleotide sequence ID" value="NZ_JBHUHB010000001.1"/>
</dbReference>
<protein>
    <submittedName>
        <fullName evidence="3">Uncharacterized protein YpmB</fullName>
    </submittedName>
</protein>
<sequence>MKEKLKWISWKRVIIICTLILFIFLIIYFISFLRYIDDSKLVDFDATEQIIYDKTDLTAIDDAYHFQEENEYHIVFGHDSDGEEWIAFVPLSKKTIKKDDIVVIRADSVLTREQIENNWLKECKQCTLTGSTPAMINQQPLWELSYTDNANRYVIEYVSLKDGTTYEQMRLIRKYNTKG</sequence>
<dbReference type="OrthoDB" id="2381181at2"/>
<dbReference type="SUPFAM" id="SSF54403">
    <property type="entry name" value="Cystatin/monellin"/>
    <property type="match status" value="2"/>
</dbReference>
<feature type="domain" description="Cell wall elongation regulator TseB-like" evidence="2">
    <location>
        <begin position="47"/>
        <end position="90"/>
    </location>
</feature>
<dbReference type="InterPro" id="IPR046350">
    <property type="entry name" value="Cystatin_sf"/>
</dbReference>
<evidence type="ECO:0000259" key="2">
    <source>
        <dbReference type="Pfam" id="PF17881"/>
    </source>
</evidence>
<proteinExistence type="predicted"/>
<feature type="transmembrane region" description="Helical" evidence="1">
    <location>
        <begin position="12"/>
        <end position="33"/>
    </location>
</feature>
<accession>A0A2V3W465</accession>
<organism evidence="3 4">
    <name type="scientific">Pseudogracilibacillus auburnensis</name>
    <dbReference type="NCBI Taxonomy" id="1494959"/>
    <lineage>
        <taxon>Bacteria</taxon>
        <taxon>Bacillati</taxon>
        <taxon>Bacillota</taxon>
        <taxon>Bacilli</taxon>
        <taxon>Bacillales</taxon>
        <taxon>Bacillaceae</taxon>
        <taxon>Pseudogracilibacillus</taxon>
    </lineage>
</organism>
<keyword evidence="1" id="KW-0812">Transmembrane</keyword>
<dbReference type="Proteomes" id="UP000247978">
    <property type="component" value="Unassembled WGS sequence"/>
</dbReference>
<keyword evidence="4" id="KW-1185">Reference proteome</keyword>
<keyword evidence="1" id="KW-1133">Transmembrane helix</keyword>
<dbReference type="Pfam" id="PF17881">
    <property type="entry name" value="TseB"/>
    <property type="match status" value="1"/>
</dbReference>
<name>A0A2V3W465_9BACI</name>